<dbReference type="PANTHER" id="PTHR33376:SF5">
    <property type="entry name" value="EXTRACYTOPLASMIC SOLUTE RECEPTOR PROTEIN"/>
    <property type="match status" value="1"/>
</dbReference>
<dbReference type="InterPro" id="IPR018389">
    <property type="entry name" value="DctP_fam"/>
</dbReference>
<feature type="chain" id="PRO_5015687900" evidence="4">
    <location>
        <begin position="25"/>
        <end position="352"/>
    </location>
</feature>
<dbReference type="GO" id="GO:0046872">
    <property type="term" value="F:metal ion binding"/>
    <property type="evidence" value="ECO:0007669"/>
    <property type="project" value="UniProtKB-KW"/>
</dbReference>
<dbReference type="Gene3D" id="3.40.190.10">
    <property type="entry name" value="Periplasmic binding protein-like II"/>
    <property type="match status" value="1"/>
</dbReference>
<evidence type="ECO:0000256" key="3">
    <source>
        <dbReference type="PIRSR" id="PIRSR039026-2"/>
    </source>
</evidence>
<feature type="signal peptide" evidence="4">
    <location>
        <begin position="1"/>
        <end position="24"/>
    </location>
</feature>
<dbReference type="InterPro" id="IPR038404">
    <property type="entry name" value="TRAP_DctP_sf"/>
</dbReference>
<dbReference type="Gene3D" id="3.40.190.170">
    <property type="entry name" value="Bacterial extracellular solute-binding protein, family 7"/>
    <property type="match status" value="1"/>
</dbReference>
<dbReference type="GO" id="GO:0055085">
    <property type="term" value="P:transmembrane transport"/>
    <property type="evidence" value="ECO:0007669"/>
    <property type="project" value="InterPro"/>
</dbReference>
<gene>
    <name evidence="5" type="ORF">DF183_07420</name>
</gene>
<dbReference type="GO" id="GO:0031317">
    <property type="term" value="C:tripartite ATP-independent periplasmic transporter complex"/>
    <property type="evidence" value="ECO:0007669"/>
    <property type="project" value="InterPro"/>
</dbReference>
<feature type="binding site" evidence="2">
    <location>
        <position position="172"/>
    </location>
    <ligand>
        <name>substrate</name>
    </ligand>
</feature>
<dbReference type="PIRSF" id="PIRSF039026">
    <property type="entry name" value="SiaP"/>
    <property type="match status" value="1"/>
</dbReference>
<keyword evidence="3" id="KW-0479">Metal-binding</keyword>
<keyword evidence="1 4" id="KW-0732">Signal</keyword>
<name>A0A2U2BKI9_ALCFA</name>
<evidence type="ECO:0000256" key="1">
    <source>
        <dbReference type="ARBA" id="ARBA00022729"/>
    </source>
</evidence>
<dbReference type="STRING" id="511.UZ73_06370"/>
<feature type="binding site" evidence="3">
    <location>
        <position position="211"/>
    </location>
    <ligand>
        <name>Na(+)</name>
        <dbReference type="ChEBI" id="CHEBI:29101"/>
    </ligand>
</feature>
<feature type="binding site" evidence="3">
    <location>
        <position position="236"/>
    </location>
    <ligand>
        <name>substrate</name>
    </ligand>
</feature>
<evidence type="ECO:0000256" key="2">
    <source>
        <dbReference type="PIRSR" id="PIRSR039026-1"/>
    </source>
</evidence>
<proteinExistence type="predicted"/>
<dbReference type="Proteomes" id="UP000245216">
    <property type="component" value="Unassembled WGS sequence"/>
</dbReference>
<dbReference type="Pfam" id="PF03480">
    <property type="entry name" value="DctP"/>
    <property type="match status" value="1"/>
</dbReference>
<dbReference type="InterPro" id="IPR026289">
    <property type="entry name" value="SBP_TakP-like"/>
</dbReference>
<sequence length="352" mass="38865">MKSKLVASTLAGLFLLSSMASAQAAEISWRVPTSVPEGSPFYQNFLERFAKNVKLMTGDRVEIQPFGAGVIVPALKVFEAVETGVVEAGHSTSSYLVNQDPANAIFAGFPGGMGPDAYRVWLYEGGGKEKLQELRSKNGLKTMIVGLGSTEVLAHSNTPIRTAEDLKGLKYRTSGAWADVMKDYFGAVPTVVPPGDTYTLLQRKGVDAVEWATPSSNTPEGFHQAAKYIVVPGVHQPTFMWEVVLKQETWDKVPADLQQLIEAAAELTTHQSLDYFYNADIKAMEKYRQGRNEVITLDPAFIKQLAEAGNDWVHKKADAQAQSGNDYMKNLLTDYDGFLNRWRSESNYLIRD</sequence>
<dbReference type="NCBIfam" id="NF037995">
    <property type="entry name" value="TRAP_S1"/>
    <property type="match status" value="1"/>
</dbReference>
<organism evidence="5 6">
    <name type="scientific">Alcaligenes faecalis</name>
    <dbReference type="NCBI Taxonomy" id="511"/>
    <lineage>
        <taxon>Bacteria</taxon>
        <taxon>Pseudomonadati</taxon>
        <taxon>Pseudomonadota</taxon>
        <taxon>Betaproteobacteria</taxon>
        <taxon>Burkholderiales</taxon>
        <taxon>Alcaligenaceae</taxon>
        <taxon>Alcaligenes</taxon>
    </lineage>
</organism>
<evidence type="ECO:0000313" key="5">
    <source>
        <dbReference type="EMBL" id="PWE14538.1"/>
    </source>
</evidence>
<feature type="binding site" evidence="2">
    <location>
        <position position="151"/>
    </location>
    <ligand>
        <name>substrate</name>
    </ligand>
</feature>
<evidence type="ECO:0000313" key="6">
    <source>
        <dbReference type="Proteomes" id="UP000245216"/>
    </source>
</evidence>
<feature type="binding site" evidence="3">
    <location>
        <position position="210"/>
    </location>
    <ligand>
        <name>substrate</name>
    </ligand>
</feature>
<dbReference type="RefSeq" id="WP_109088773.1">
    <property type="nucleotide sequence ID" value="NZ_QEXO01000002.1"/>
</dbReference>
<reference evidence="5 6" key="1">
    <citation type="submission" date="2018-05" db="EMBL/GenBank/DDBJ databases">
        <title>Genome Sequence of an Efficient Indole-Degrading Bacterium, Alcaligenes sp.YBY.</title>
        <authorList>
            <person name="Yang B."/>
        </authorList>
    </citation>
    <scope>NUCLEOTIDE SEQUENCE [LARGE SCALE GENOMIC DNA]</scope>
    <source>
        <strain evidence="5 6">YBY</strain>
    </source>
</reference>
<reference evidence="5 6" key="2">
    <citation type="submission" date="2018-05" db="EMBL/GenBank/DDBJ databases">
        <authorList>
            <person name="Lanie J.A."/>
            <person name="Ng W.-L."/>
            <person name="Kazmierczak K.M."/>
            <person name="Andrzejewski T.M."/>
            <person name="Davidsen T.M."/>
            <person name="Wayne K.J."/>
            <person name="Tettelin H."/>
            <person name="Glass J.I."/>
            <person name="Rusch D."/>
            <person name="Podicherti R."/>
            <person name="Tsui H.-C.T."/>
            <person name="Winkler M.E."/>
        </authorList>
    </citation>
    <scope>NUCLEOTIDE SEQUENCE [LARGE SCALE GENOMIC DNA]</scope>
    <source>
        <strain evidence="5 6">YBY</strain>
    </source>
</reference>
<protein>
    <submittedName>
        <fullName evidence="5">C4-dicarboxylate ABC transporter substrate-binding protein</fullName>
    </submittedName>
</protein>
<dbReference type="PANTHER" id="PTHR33376">
    <property type="match status" value="1"/>
</dbReference>
<evidence type="ECO:0000256" key="4">
    <source>
        <dbReference type="SAM" id="SignalP"/>
    </source>
</evidence>
<dbReference type="AlphaFoldDB" id="A0A2U2BKI9"/>
<accession>A0A2U2BKI9</accession>
<comment type="caution">
    <text evidence="5">The sequence shown here is derived from an EMBL/GenBank/DDBJ whole genome shotgun (WGS) entry which is preliminary data.</text>
</comment>
<dbReference type="EMBL" id="QEXO01000002">
    <property type="protein sequence ID" value="PWE14538.1"/>
    <property type="molecule type" value="Genomic_DNA"/>
</dbReference>